<keyword evidence="4 5" id="KW-0472">Membrane</keyword>
<feature type="transmembrane region" description="Helical" evidence="5">
    <location>
        <begin position="116"/>
        <end position="136"/>
    </location>
</feature>
<dbReference type="EMBL" id="JAXCLA010000006">
    <property type="protein sequence ID" value="MDY0746629.1"/>
    <property type="molecule type" value="Genomic_DNA"/>
</dbReference>
<keyword evidence="8" id="KW-1185">Reference proteome</keyword>
<comment type="caution">
    <text evidence="7">The sequence shown here is derived from an EMBL/GenBank/DDBJ whole genome shotgun (WGS) entry which is preliminary data.</text>
</comment>
<protein>
    <submittedName>
        <fullName evidence="7">DUF4149 domain-containing protein</fullName>
    </submittedName>
</protein>
<proteinExistence type="predicted"/>
<evidence type="ECO:0000313" key="8">
    <source>
        <dbReference type="Proteomes" id="UP001285263"/>
    </source>
</evidence>
<dbReference type="Pfam" id="PF13664">
    <property type="entry name" value="DUF4149"/>
    <property type="match status" value="1"/>
</dbReference>
<gene>
    <name evidence="7" type="ORF">SNE35_19105</name>
</gene>
<dbReference type="InterPro" id="IPR025423">
    <property type="entry name" value="TMEM205-like"/>
</dbReference>
<name>A0ABU5DK07_9BURK</name>
<evidence type="ECO:0000256" key="3">
    <source>
        <dbReference type="ARBA" id="ARBA00022989"/>
    </source>
</evidence>
<comment type="subcellular location">
    <subcellularLocation>
        <location evidence="1">Membrane</location>
    </subcellularLocation>
</comment>
<feature type="transmembrane region" description="Helical" evidence="5">
    <location>
        <begin position="41"/>
        <end position="63"/>
    </location>
</feature>
<keyword evidence="2 5" id="KW-0812">Transmembrane</keyword>
<organism evidence="7 8">
    <name type="scientific">Roseateles agri</name>
    <dbReference type="NCBI Taxonomy" id="3098619"/>
    <lineage>
        <taxon>Bacteria</taxon>
        <taxon>Pseudomonadati</taxon>
        <taxon>Pseudomonadota</taxon>
        <taxon>Betaproteobacteria</taxon>
        <taxon>Burkholderiales</taxon>
        <taxon>Sphaerotilaceae</taxon>
        <taxon>Roseateles</taxon>
    </lineage>
</organism>
<evidence type="ECO:0000256" key="2">
    <source>
        <dbReference type="ARBA" id="ARBA00022692"/>
    </source>
</evidence>
<evidence type="ECO:0000256" key="4">
    <source>
        <dbReference type="ARBA" id="ARBA00023136"/>
    </source>
</evidence>
<evidence type="ECO:0000313" key="7">
    <source>
        <dbReference type="EMBL" id="MDY0746629.1"/>
    </source>
</evidence>
<accession>A0ABU5DK07</accession>
<keyword evidence="3 5" id="KW-1133">Transmembrane helix</keyword>
<evidence type="ECO:0000259" key="6">
    <source>
        <dbReference type="Pfam" id="PF13664"/>
    </source>
</evidence>
<dbReference type="RefSeq" id="WP_320424571.1">
    <property type="nucleotide sequence ID" value="NZ_JAXCLA010000006.1"/>
</dbReference>
<reference evidence="7 8" key="1">
    <citation type="submission" date="2023-11" db="EMBL/GenBank/DDBJ databases">
        <title>Paucibacter sp. nov., isolated from fresh soil in Korea.</title>
        <authorList>
            <person name="Le N.T.T."/>
        </authorList>
    </citation>
    <scope>NUCLEOTIDE SEQUENCE [LARGE SCALE GENOMIC DNA]</scope>
    <source>
        <strain evidence="7 8">R3-3</strain>
    </source>
</reference>
<sequence>MLLKRSRAVLAALWGGLLLCVAFVAAPSAFAVLERGQAGLFVARVFALDANISLAAALLLMMLERRLRRDESGPAFTAEFLLPAGALFCTVAGYYALQPAMEAARAGQGSVSFLTLHAISLGFYGLKGLLVLALAWRTSK</sequence>
<evidence type="ECO:0000256" key="1">
    <source>
        <dbReference type="ARBA" id="ARBA00004370"/>
    </source>
</evidence>
<dbReference type="Proteomes" id="UP001285263">
    <property type="component" value="Unassembled WGS sequence"/>
</dbReference>
<evidence type="ECO:0000256" key="5">
    <source>
        <dbReference type="SAM" id="Phobius"/>
    </source>
</evidence>
<feature type="transmembrane region" description="Helical" evidence="5">
    <location>
        <begin position="75"/>
        <end position="96"/>
    </location>
</feature>
<feature type="domain" description="TMEM205-like" evidence="6">
    <location>
        <begin position="10"/>
        <end position="106"/>
    </location>
</feature>